<organism evidence="2">
    <name type="scientific">Apis cerana</name>
    <name type="common">Indian honeybee</name>
    <dbReference type="NCBI Taxonomy" id="7461"/>
    <lineage>
        <taxon>Eukaryota</taxon>
        <taxon>Metazoa</taxon>
        <taxon>Ecdysozoa</taxon>
        <taxon>Arthropoda</taxon>
        <taxon>Hexapoda</taxon>
        <taxon>Insecta</taxon>
        <taxon>Pterygota</taxon>
        <taxon>Neoptera</taxon>
        <taxon>Endopterygota</taxon>
        <taxon>Hymenoptera</taxon>
        <taxon>Apocrita</taxon>
        <taxon>Aculeata</taxon>
        <taxon>Apoidea</taxon>
        <taxon>Anthophila</taxon>
        <taxon>Apidae</taxon>
        <taxon>Apis</taxon>
    </lineage>
</organism>
<feature type="region of interest" description="Disordered" evidence="1">
    <location>
        <begin position="1"/>
        <end position="67"/>
    </location>
</feature>
<name>V9IDX9_APICE</name>
<reference evidence="2" key="1">
    <citation type="submission" date="2011-11" db="EMBL/GenBank/DDBJ databases">
        <title>Decoding the brain transcriptome of the Eastern honeybee (Apis cerana) based on pyrosequencing.</title>
        <authorList>
            <person name="Sun L."/>
            <person name="Zheng H."/>
            <person name="Wang Y."/>
            <person name="Xie X."/>
            <person name="Zhu Y."/>
            <person name="Gu W."/>
            <person name="Wang S."/>
        </authorList>
    </citation>
    <scope>NUCLEOTIDE SEQUENCE</scope>
    <source>
        <tissue evidence="2">Brain</tissue>
    </source>
</reference>
<dbReference type="AlphaFoldDB" id="V9IDX9"/>
<evidence type="ECO:0000313" key="2">
    <source>
        <dbReference type="EMBL" id="AEY59333.1"/>
    </source>
</evidence>
<dbReference type="EMBL" id="JR040944">
    <property type="protein sequence ID" value="AEY59333.1"/>
    <property type="molecule type" value="mRNA"/>
</dbReference>
<sequence length="67" mass="7457">MAQTQGQNDTVDHWNEKKISVGRPHQYTATPQKKEKKKKVTLPPTESTLQKTYPAAASQSIKPIPIG</sequence>
<feature type="compositionally biased region" description="Polar residues" evidence="1">
    <location>
        <begin position="44"/>
        <end position="61"/>
    </location>
</feature>
<gene>
    <name evidence="2" type="ORF">ACCB02150</name>
</gene>
<proteinExistence type="evidence at transcript level"/>
<accession>V9IDX9</accession>
<protein>
    <submittedName>
        <fullName evidence="2">Uncharacterized protein</fullName>
    </submittedName>
</protein>
<evidence type="ECO:0000256" key="1">
    <source>
        <dbReference type="SAM" id="MobiDB-lite"/>
    </source>
</evidence>
<feature type="compositionally biased region" description="Basic and acidic residues" evidence="1">
    <location>
        <begin position="10"/>
        <end position="19"/>
    </location>
</feature>